<dbReference type="InterPro" id="IPR036056">
    <property type="entry name" value="Fibrinogen-like_C"/>
</dbReference>
<name>A0A6J8ANN7_MYTCO</name>
<gene>
    <name evidence="2" type="ORF">MCOR_9875</name>
</gene>
<dbReference type="PROSITE" id="PS51406">
    <property type="entry name" value="FIBRINOGEN_C_2"/>
    <property type="match status" value="1"/>
</dbReference>
<dbReference type="PANTHER" id="PTHR19143:SF458">
    <property type="entry name" value="FIBRINOGEN C-TERMINAL DOMAIN-CONTAINING PROTEIN-RELATED"/>
    <property type="match status" value="1"/>
</dbReference>
<reference evidence="2 3" key="1">
    <citation type="submission" date="2020-06" db="EMBL/GenBank/DDBJ databases">
        <authorList>
            <person name="Li R."/>
            <person name="Bekaert M."/>
        </authorList>
    </citation>
    <scope>NUCLEOTIDE SEQUENCE [LARGE SCALE GENOMIC DNA]</scope>
    <source>
        <strain evidence="3">wild</strain>
    </source>
</reference>
<dbReference type="InterPro" id="IPR050373">
    <property type="entry name" value="Fibrinogen_C-term_domain"/>
</dbReference>
<dbReference type="Proteomes" id="UP000507470">
    <property type="component" value="Unassembled WGS sequence"/>
</dbReference>
<dbReference type="SUPFAM" id="SSF56496">
    <property type="entry name" value="Fibrinogen C-terminal domain-like"/>
    <property type="match status" value="1"/>
</dbReference>
<organism evidence="2 3">
    <name type="scientific">Mytilus coruscus</name>
    <name type="common">Sea mussel</name>
    <dbReference type="NCBI Taxonomy" id="42192"/>
    <lineage>
        <taxon>Eukaryota</taxon>
        <taxon>Metazoa</taxon>
        <taxon>Spiralia</taxon>
        <taxon>Lophotrochozoa</taxon>
        <taxon>Mollusca</taxon>
        <taxon>Bivalvia</taxon>
        <taxon>Autobranchia</taxon>
        <taxon>Pteriomorphia</taxon>
        <taxon>Mytilida</taxon>
        <taxon>Mytiloidea</taxon>
        <taxon>Mytilidae</taxon>
        <taxon>Mytilinae</taxon>
        <taxon>Mytilus</taxon>
    </lineage>
</organism>
<protein>
    <submittedName>
        <fullName evidence="2">Ryncolin-2,Fibrinogen C domain-containing protein 1-A,Ryncolin-1,Ryncolin-3,Fibrinogen C domain-containing protein 1-B,Fibrinogen C domain-containing protein 1</fullName>
    </submittedName>
</protein>
<dbReference type="PANTHER" id="PTHR19143">
    <property type="entry name" value="FIBRINOGEN/TENASCIN/ANGIOPOEITIN"/>
    <property type="match status" value="1"/>
</dbReference>
<proteinExistence type="predicted"/>
<accession>A0A6J8ANN7</accession>
<evidence type="ECO:0000259" key="1">
    <source>
        <dbReference type="PROSITE" id="PS51406"/>
    </source>
</evidence>
<sequence>MNDTLTDWFSCNSGVRQGDNLSPTLFSIFINDLVQEVKDLNFGVIQRRESGVVSFDLSWIEYQDGLGYINTEFWLGNKYSHLLTSQSDYELRIDLEDFENQRRYAKYSTFEIAGSEDKYRLTIEGYTGDSGDSFGGSNGYPFTSKDQDNDNWAANCGFYLGAWWHSDGNLNGSITRMDRILV</sequence>
<dbReference type="Gene3D" id="3.90.215.10">
    <property type="entry name" value="Gamma Fibrinogen, chain A, domain 1"/>
    <property type="match status" value="1"/>
</dbReference>
<dbReference type="EMBL" id="CACVKT020001759">
    <property type="protein sequence ID" value="CAC5371409.1"/>
    <property type="molecule type" value="Genomic_DNA"/>
</dbReference>
<keyword evidence="3" id="KW-1185">Reference proteome</keyword>
<dbReference type="Pfam" id="PF00147">
    <property type="entry name" value="Fibrinogen_C"/>
    <property type="match status" value="1"/>
</dbReference>
<evidence type="ECO:0000313" key="3">
    <source>
        <dbReference type="Proteomes" id="UP000507470"/>
    </source>
</evidence>
<dbReference type="GO" id="GO:0005615">
    <property type="term" value="C:extracellular space"/>
    <property type="evidence" value="ECO:0007669"/>
    <property type="project" value="TreeGrafter"/>
</dbReference>
<dbReference type="InterPro" id="IPR014716">
    <property type="entry name" value="Fibrinogen_a/b/g_C_1"/>
</dbReference>
<dbReference type="SMART" id="SM00186">
    <property type="entry name" value="FBG"/>
    <property type="match status" value="1"/>
</dbReference>
<dbReference type="InterPro" id="IPR002181">
    <property type="entry name" value="Fibrinogen_a/b/g_C_dom"/>
</dbReference>
<evidence type="ECO:0000313" key="2">
    <source>
        <dbReference type="EMBL" id="CAC5371409.1"/>
    </source>
</evidence>
<feature type="domain" description="Fibrinogen C-terminal" evidence="1">
    <location>
        <begin position="2"/>
        <end position="182"/>
    </location>
</feature>
<dbReference type="AlphaFoldDB" id="A0A6J8ANN7"/>
<dbReference type="OrthoDB" id="417908at2759"/>